<dbReference type="InterPro" id="IPR002347">
    <property type="entry name" value="SDR_fam"/>
</dbReference>
<evidence type="ECO:0000256" key="2">
    <source>
        <dbReference type="RuleBase" id="RU000363"/>
    </source>
</evidence>
<proteinExistence type="inferred from homology"/>
<dbReference type="Pfam" id="PF00106">
    <property type="entry name" value="adh_short"/>
    <property type="match status" value="1"/>
</dbReference>
<keyword evidence="1" id="KW-0560">Oxidoreductase</keyword>
<accession>A0ABW1RTW6</accession>
<reference evidence="4" key="1">
    <citation type="journal article" date="2019" name="Int. J. Syst. Evol. Microbiol.">
        <title>The Global Catalogue of Microorganisms (GCM) 10K type strain sequencing project: providing services to taxonomists for standard genome sequencing and annotation.</title>
        <authorList>
            <consortium name="The Broad Institute Genomics Platform"/>
            <consortium name="The Broad Institute Genome Sequencing Center for Infectious Disease"/>
            <person name="Wu L."/>
            <person name="Ma J."/>
        </authorList>
    </citation>
    <scope>NUCLEOTIDE SEQUENCE [LARGE SCALE GENOMIC DNA]</scope>
    <source>
        <strain evidence="4">CCM 8924</strain>
    </source>
</reference>
<protein>
    <submittedName>
        <fullName evidence="3">SDR family NAD(P)-dependent oxidoreductase</fullName>
    </submittedName>
</protein>
<dbReference type="EMBL" id="JBHSSG010000011">
    <property type="protein sequence ID" value="MFC6178934.1"/>
    <property type="molecule type" value="Genomic_DNA"/>
</dbReference>
<dbReference type="PRINTS" id="PR00080">
    <property type="entry name" value="SDRFAMILY"/>
</dbReference>
<sequence>MSKKNVIITGASDGIGAAAARQLANNENYNLYLVGRNRDKTAAVAKEVQAPYFIADFAKLAQVRHLADMLKHTLGDEPIDILVNNAGGLFDDFALTEDAFERTIQINYLAQFLLTNLLLPQLNQQQAVVINTSSIAHKLYGHIDLDNLNNNDGKYNASKAYGDSKLADLLFTKELQRRYHDQGLKTVAFHPGVIRTNFSNGQKNWRQIYQSALGKLVLPSAETGGKTLCYFIEGTPDVTWQSGQYYSKQKLSNKVNPQVNDVVLQEKLWDKTMTLLNL</sequence>
<dbReference type="InterPro" id="IPR036291">
    <property type="entry name" value="NAD(P)-bd_dom_sf"/>
</dbReference>
<dbReference type="RefSeq" id="WP_137600611.1">
    <property type="nucleotide sequence ID" value="NZ_BJDT01000003.1"/>
</dbReference>
<dbReference type="PRINTS" id="PR00081">
    <property type="entry name" value="GDHRDH"/>
</dbReference>
<dbReference type="Gene3D" id="3.40.50.720">
    <property type="entry name" value="NAD(P)-binding Rossmann-like Domain"/>
    <property type="match status" value="1"/>
</dbReference>
<dbReference type="SUPFAM" id="SSF51735">
    <property type="entry name" value="NAD(P)-binding Rossmann-fold domains"/>
    <property type="match status" value="1"/>
</dbReference>
<comment type="caution">
    <text evidence="3">The sequence shown here is derived from an EMBL/GenBank/DDBJ whole genome shotgun (WGS) entry which is preliminary data.</text>
</comment>
<evidence type="ECO:0000256" key="1">
    <source>
        <dbReference type="ARBA" id="ARBA00023002"/>
    </source>
</evidence>
<dbReference type="Proteomes" id="UP001596158">
    <property type="component" value="Unassembled WGS sequence"/>
</dbReference>
<gene>
    <name evidence="3" type="ORF">ACFQGR_05995</name>
</gene>
<organism evidence="3 4">
    <name type="scientific">Weissella sagaensis</name>
    <dbReference type="NCBI Taxonomy" id="2559928"/>
    <lineage>
        <taxon>Bacteria</taxon>
        <taxon>Bacillati</taxon>
        <taxon>Bacillota</taxon>
        <taxon>Bacilli</taxon>
        <taxon>Lactobacillales</taxon>
        <taxon>Lactobacillaceae</taxon>
        <taxon>Weissella</taxon>
    </lineage>
</organism>
<keyword evidence="4" id="KW-1185">Reference proteome</keyword>
<dbReference type="PANTHER" id="PTHR43157:SF31">
    <property type="entry name" value="PHOSPHATIDYLINOSITOL-GLYCAN BIOSYNTHESIS CLASS F PROTEIN"/>
    <property type="match status" value="1"/>
</dbReference>
<name>A0ABW1RTW6_9LACO</name>
<comment type="similarity">
    <text evidence="2">Belongs to the short-chain dehydrogenases/reductases (SDR) family.</text>
</comment>
<evidence type="ECO:0000313" key="3">
    <source>
        <dbReference type="EMBL" id="MFC6178934.1"/>
    </source>
</evidence>
<dbReference type="PANTHER" id="PTHR43157">
    <property type="entry name" value="PHOSPHATIDYLINOSITOL-GLYCAN BIOSYNTHESIS CLASS F PROTEIN-RELATED"/>
    <property type="match status" value="1"/>
</dbReference>
<evidence type="ECO:0000313" key="4">
    <source>
        <dbReference type="Proteomes" id="UP001596158"/>
    </source>
</evidence>